<dbReference type="InterPro" id="IPR008984">
    <property type="entry name" value="SMAD_FHA_dom_sf"/>
</dbReference>
<dbReference type="InterPro" id="IPR045269">
    <property type="entry name" value="Atg1-like"/>
</dbReference>
<dbReference type="PROSITE" id="PS50011">
    <property type="entry name" value="PROTEIN_KINASE_DOM"/>
    <property type="match status" value="1"/>
</dbReference>
<feature type="region of interest" description="Disordered" evidence="13">
    <location>
        <begin position="598"/>
        <end position="624"/>
    </location>
</feature>
<evidence type="ECO:0000259" key="14">
    <source>
        <dbReference type="PROSITE" id="PS50006"/>
    </source>
</evidence>
<dbReference type="Pfam" id="PF00069">
    <property type="entry name" value="Pkinase"/>
    <property type="match status" value="1"/>
</dbReference>
<comment type="subcellular location">
    <subcellularLocation>
        <location evidence="1">Preautophagosomal structure membrane</location>
        <topology evidence="1">Peripheral membrane protein</topology>
    </subcellularLocation>
</comment>
<dbReference type="InterPro" id="IPR000253">
    <property type="entry name" value="FHA_dom"/>
</dbReference>
<evidence type="ECO:0000259" key="15">
    <source>
        <dbReference type="PROSITE" id="PS50011"/>
    </source>
</evidence>
<evidence type="ECO:0000256" key="1">
    <source>
        <dbReference type="ARBA" id="ARBA00004623"/>
    </source>
</evidence>
<reference evidence="16" key="1">
    <citation type="journal article" date="2020" name="Stud. Mycol.">
        <title>101 Dothideomycetes genomes: a test case for predicting lifestyles and emergence of pathogens.</title>
        <authorList>
            <person name="Haridas S."/>
            <person name="Albert R."/>
            <person name="Binder M."/>
            <person name="Bloem J."/>
            <person name="Labutti K."/>
            <person name="Salamov A."/>
            <person name="Andreopoulos B."/>
            <person name="Baker S."/>
            <person name="Barry K."/>
            <person name="Bills G."/>
            <person name="Bluhm B."/>
            <person name="Cannon C."/>
            <person name="Castanera R."/>
            <person name="Culley D."/>
            <person name="Daum C."/>
            <person name="Ezra D."/>
            <person name="Gonzalez J."/>
            <person name="Henrissat B."/>
            <person name="Kuo A."/>
            <person name="Liang C."/>
            <person name="Lipzen A."/>
            <person name="Lutzoni F."/>
            <person name="Magnuson J."/>
            <person name="Mondo S."/>
            <person name="Nolan M."/>
            <person name="Ohm R."/>
            <person name="Pangilinan J."/>
            <person name="Park H.-J."/>
            <person name="Ramirez L."/>
            <person name="Alfaro M."/>
            <person name="Sun H."/>
            <person name="Tritt A."/>
            <person name="Yoshinaga Y."/>
            <person name="Zwiers L.-H."/>
            <person name="Turgeon B."/>
            <person name="Goodwin S."/>
            <person name="Spatafora J."/>
            <person name="Crous P."/>
            <person name="Grigoriev I."/>
        </authorList>
    </citation>
    <scope>NUCLEOTIDE SEQUENCE</scope>
    <source>
        <strain evidence="16">ATCC 16933</strain>
    </source>
</reference>
<dbReference type="Gene3D" id="2.60.200.20">
    <property type="match status" value="1"/>
</dbReference>
<dbReference type="GO" id="GO:0005829">
    <property type="term" value="C:cytosol"/>
    <property type="evidence" value="ECO:0007669"/>
    <property type="project" value="TreeGrafter"/>
</dbReference>
<organism evidence="16 17">
    <name type="scientific">Lineolata rhizophorae</name>
    <dbReference type="NCBI Taxonomy" id="578093"/>
    <lineage>
        <taxon>Eukaryota</taxon>
        <taxon>Fungi</taxon>
        <taxon>Dikarya</taxon>
        <taxon>Ascomycota</taxon>
        <taxon>Pezizomycotina</taxon>
        <taxon>Dothideomycetes</taxon>
        <taxon>Dothideomycetes incertae sedis</taxon>
        <taxon>Lineolatales</taxon>
        <taxon>Lineolataceae</taxon>
        <taxon>Lineolata</taxon>
    </lineage>
</organism>
<feature type="region of interest" description="Disordered" evidence="13">
    <location>
        <begin position="1"/>
        <end position="64"/>
    </location>
</feature>
<dbReference type="SUPFAM" id="SSF56112">
    <property type="entry name" value="Protein kinase-like (PK-like)"/>
    <property type="match status" value="1"/>
</dbReference>
<evidence type="ECO:0000313" key="16">
    <source>
        <dbReference type="EMBL" id="KAF2452263.1"/>
    </source>
</evidence>
<dbReference type="GO" id="GO:0005776">
    <property type="term" value="C:autophagosome"/>
    <property type="evidence" value="ECO:0007669"/>
    <property type="project" value="TreeGrafter"/>
</dbReference>
<proteinExistence type="inferred from homology"/>
<evidence type="ECO:0000256" key="4">
    <source>
        <dbReference type="ARBA" id="ARBA00022527"/>
    </source>
</evidence>
<dbReference type="GO" id="GO:0000045">
    <property type="term" value="P:autophagosome assembly"/>
    <property type="evidence" value="ECO:0007669"/>
    <property type="project" value="TreeGrafter"/>
</dbReference>
<dbReference type="CDD" id="cd00060">
    <property type="entry name" value="FHA"/>
    <property type="match status" value="1"/>
</dbReference>
<dbReference type="EMBL" id="MU001716">
    <property type="protein sequence ID" value="KAF2452263.1"/>
    <property type="molecule type" value="Genomic_DNA"/>
</dbReference>
<keyword evidence="9" id="KW-0072">Autophagy</keyword>
<feature type="region of interest" description="Disordered" evidence="13">
    <location>
        <begin position="557"/>
        <end position="584"/>
    </location>
</feature>
<evidence type="ECO:0000256" key="12">
    <source>
        <dbReference type="ARBA" id="ARBA00048679"/>
    </source>
</evidence>
<dbReference type="InterPro" id="IPR008271">
    <property type="entry name" value="Ser/Thr_kinase_AS"/>
</dbReference>
<dbReference type="Gene3D" id="1.10.510.10">
    <property type="entry name" value="Transferase(Phosphotransferase) domain 1"/>
    <property type="match status" value="1"/>
</dbReference>
<keyword evidence="8" id="KW-0067">ATP-binding</keyword>
<accession>A0A6A6NM00</accession>
<dbReference type="Proteomes" id="UP000799766">
    <property type="component" value="Unassembled WGS sequence"/>
</dbReference>
<protein>
    <recommendedName>
        <fullName evidence="3">non-specific serine/threonine protein kinase</fullName>
        <ecNumber evidence="3">2.7.11.1</ecNumber>
    </recommendedName>
    <alternativeName>
        <fullName evidence="10">Autophagy-related protein 1</fullName>
    </alternativeName>
</protein>
<dbReference type="GO" id="GO:0034045">
    <property type="term" value="C:phagophore assembly site membrane"/>
    <property type="evidence" value="ECO:0007669"/>
    <property type="project" value="UniProtKB-SubCell"/>
</dbReference>
<feature type="domain" description="Protein kinase" evidence="15">
    <location>
        <begin position="174"/>
        <end position="468"/>
    </location>
</feature>
<evidence type="ECO:0000256" key="11">
    <source>
        <dbReference type="ARBA" id="ARBA00047899"/>
    </source>
</evidence>
<evidence type="ECO:0000256" key="6">
    <source>
        <dbReference type="ARBA" id="ARBA00022741"/>
    </source>
</evidence>
<keyword evidence="7 16" id="KW-0418">Kinase</keyword>
<keyword evidence="17" id="KW-1185">Reference proteome</keyword>
<feature type="region of interest" description="Disordered" evidence="13">
    <location>
        <begin position="472"/>
        <end position="533"/>
    </location>
</feature>
<evidence type="ECO:0000256" key="3">
    <source>
        <dbReference type="ARBA" id="ARBA00012513"/>
    </source>
</evidence>
<name>A0A6A6NM00_9PEZI</name>
<evidence type="ECO:0000256" key="9">
    <source>
        <dbReference type="ARBA" id="ARBA00023006"/>
    </source>
</evidence>
<feature type="compositionally biased region" description="Basic and acidic residues" evidence="13">
    <location>
        <begin position="38"/>
        <end position="64"/>
    </location>
</feature>
<dbReference type="Pfam" id="PF00498">
    <property type="entry name" value="FHA"/>
    <property type="match status" value="1"/>
</dbReference>
<comment type="catalytic activity">
    <reaction evidence="12">
        <text>L-seryl-[protein] + ATP = O-phospho-L-seryl-[protein] + ADP + H(+)</text>
        <dbReference type="Rhea" id="RHEA:17989"/>
        <dbReference type="Rhea" id="RHEA-COMP:9863"/>
        <dbReference type="Rhea" id="RHEA-COMP:11604"/>
        <dbReference type="ChEBI" id="CHEBI:15378"/>
        <dbReference type="ChEBI" id="CHEBI:29999"/>
        <dbReference type="ChEBI" id="CHEBI:30616"/>
        <dbReference type="ChEBI" id="CHEBI:83421"/>
        <dbReference type="ChEBI" id="CHEBI:456216"/>
        <dbReference type="EC" id="2.7.11.1"/>
    </reaction>
</comment>
<sequence length="729" mass="80074">MTDPDIILYLYPNDGPGKKGAKEAISMPENQSRYMPPRRRDALEQHDIPSRQDRESTEQPEEQRGLENSACLVLRFSHGAKTRLGVVAGCAANVDLPLRKQAGISRFHLTFTFDDKDRPIVRDLGSLCGTRVIYNGEEGERRSNFDYLLQGPRILGNKPPVLNVTNKVQFKVVVPPRDITSQDYIGKVARFRQGTADPEDLFASLVLRSAPGTQPPTGEHTVPRLSDPSLYKKKLGEGAFGVVTYLECDDWGRDHIVAFRDATFSPWPRLTFEYVPGGSLDTYINLSTFENVQVLRQLLSALRYLHGQNPPIGHRDIKPENILVLYRRSSGIYVKFADFGLAKAADYLKTCCGSLLWAAPEIYNKIPDPEAAADVRYSVAVDIWSLGVVIASRECGLPYYEESYQTSTVAWIRAVLQHVEDYEEKGNGLLYFLLDTMLVVDPQERKRAPYCHDEALRLSNCDSRQPFLHRISRSRLNGHTSSDTNESDEDSDLGTPTPSIPGIQPSMGHEGASEESTIRLGPRADGLRTPAETTAASIDPSLIANLGYRGTDMINSIVNSTESGTPQGSGASTPNAQLSQGQANSAVLPQGSVLDSVLWNPEPAGFSSNHDAAATEAGGPQNDARPEELDVFFLIRYHLGGGAQDNEAQEAVEVSEVTAGEPRQPGRKRTWLEDRSPLMSAHRSHTDPTPGLAAPQRDNTVGRDGSSSRILRAGKRRKSVATGEDPESG</sequence>
<dbReference type="PANTHER" id="PTHR24348">
    <property type="entry name" value="SERINE/THREONINE-PROTEIN KINASE UNC-51-RELATED"/>
    <property type="match status" value="1"/>
</dbReference>
<gene>
    <name evidence="16" type="ORF">BDY21DRAFT_425264</name>
</gene>
<dbReference type="SMART" id="SM00220">
    <property type="entry name" value="S_TKc"/>
    <property type="match status" value="1"/>
</dbReference>
<dbReference type="OrthoDB" id="10252171at2759"/>
<evidence type="ECO:0000256" key="7">
    <source>
        <dbReference type="ARBA" id="ARBA00022777"/>
    </source>
</evidence>
<dbReference type="PANTHER" id="PTHR24348:SF22">
    <property type="entry name" value="NON-SPECIFIC SERINE_THREONINE PROTEIN KINASE"/>
    <property type="match status" value="1"/>
</dbReference>
<comment type="catalytic activity">
    <reaction evidence="11">
        <text>L-threonyl-[protein] + ATP = O-phospho-L-threonyl-[protein] + ADP + H(+)</text>
        <dbReference type="Rhea" id="RHEA:46608"/>
        <dbReference type="Rhea" id="RHEA-COMP:11060"/>
        <dbReference type="Rhea" id="RHEA-COMP:11605"/>
        <dbReference type="ChEBI" id="CHEBI:15378"/>
        <dbReference type="ChEBI" id="CHEBI:30013"/>
        <dbReference type="ChEBI" id="CHEBI:30616"/>
        <dbReference type="ChEBI" id="CHEBI:61977"/>
        <dbReference type="ChEBI" id="CHEBI:456216"/>
        <dbReference type="EC" id="2.7.11.1"/>
    </reaction>
</comment>
<dbReference type="InterPro" id="IPR011009">
    <property type="entry name" value="Kinase-like_dom_sf"/>
</dbReference>
<evidence type="ECO:0000256" key="13">
    <source>
        <dbReference type="SAM" id="MobiDB-lite"/>
    </source>
</evidence>
<dbReference type="EC" id="2.7.11.1" evidence="3"/>
<evidence type="ECO:0000256" key="10">
    <source>
        <dbReference type="ARBA" id="ARBA00030237"/>
    </source>
</evidence>
<evidence type="ECO:0000256" key="8">
    <source>
        <dbReference type="ARBA" id="ARBA00022840"/>
    </source>
</evidence>
<dbReference type="AlphaFoldDB" id="A0A6A6NM00"/>
<dbReference type="GO" id="GO:0010506">
    <property type="term" value="P:regulation of autophagy"/>
    <property type="evidence" value="ECO:0007669"/>
    <property type="project" value="InterPro"/>
</dbReference>
<dbReference type="PROSITE" id="PS00108">
    <property type="entry name" value="PROTEIN_KINASE_ST"/>
    <property type="match status" value="1"/>
</dbReference>
<evidence type="ECO:0000313" key="17">
    <source>
        <dbReference type="Proteomes" id="UP000799766"/>
    </source>
</evidence>
<feature type="region of interest" description="Disordered" evidence="13">
    <location>
        <begin position="654"/>
        <end position="729"/>
    </location>
</feature>
<evidence type="ECO:0000256" key="5">
    <source>
        <dbReference type="ARBA" id="ARBA00022679"/>
    </source>
</evidence>
<feature type="domain" description="FHA" evidence="14">
    <location>
        <begin position="86"/>
        <end position="132"/>
    </location>
</feature>
<dbReference type="SUPFAM" id="SSF49879">
    <property type="entry name" value="SMAD/FHA domain"/>
    <property type="match status" value="1"/>
</dbReference>
<keyword evidence="5" id="KW-0808">Transferase</keyword>
<dbReference type="GO" id="GO:0004674">
    <property type="term" value="F:protein serine/threonine kinase activity"/>
    <property type="evidence" value="ECO:0007669"/>
    <property type="project" value="UniProtKB-KW"/>
</dbReference>
<keyword evidence="6" id="KW-0547">Nucleotide-binding</keyword>
<keyword evidence="4" id="KW-0723">Serine/threonine-protein kinase</keyword>
<comment type="similarity">
    <text evidence="2">Belongs to the protein kinase superfamily. CAMK Ser/Thr protein kinase family. CHEK2 subfamily.</text>
</comment>
<dbReference type="PROSITE" id="PS50006">
    <property type="entry name" value="FHA_DOMAIN"/>
    <property type="match status" value="1"/>
</dbReference>
<dbReference type="InterPro" id="IPR000719">
    <property type="entry name" value="Prot_kinase_dom"/>
</dbReference>
<evidence type="ECO:0000256" key="2">
    <source>
        <dbReference type="ARBA" id="ARBA00005575"/>
    </source>
</evidence>
<dbReference type="GO" id="GO:0005524">
    <property type="term" value="F:ATP binding"/>
    <property type="evidence" value="ECO:0007669"/>
    <property type="project" value="UniProtKB-KW"/>
</dbReference>